<gene>
    <name evidence="1" type="ORF">H8L32_26630</name>
</gene>
<name>A0ABR6ZYY1_9BURK</name>
<sequence length="184" mass="19763">MTEEIKSGMSINSLHERHIGLTPALSGTYSEAAAVCLNRHHASPVELQVAASDVIARHLVEFPTPDTRTLNAWANEIDTTESGAYGVCLAAVEVTENLIAVRRAETLTGADWYVAPVGTAPEDLETCFRLEVSGVDAGSKAVVDARLRQKIEQTKNGKSNLPAIASVVGFKERRVAIQKIGEIL</sequence>
<keyword evidence="2" id="KW-1185">Reference proteome</keyword>
<dbReference type="Proteomes" id="UP000650424">
    <property type="component" value="Unassembled WGS sequence"/>
</dbReference>
<organism evidence="1 2">
    <name type="scientific">Undibacterium hunanense</name>
    <dbReference type="NCBI Taxonomy" id="2762292"/>
    <lineage>
        <taxon>Bacteria</taxon>
        <taxon>Pseudomonadati</taxon>
        <taxon>Pseudomonadota</taxon>
        <taxon>Betaproteobacteria</taxon>
        <taxon>Burkholderiales</taxon>
        <taxon>Oxalobacteraceae</taxon>
        <taxon>Undibacterium</taxon>
    </lineage>
</organism>
<reference evidence="1 2" key="1">
    <citation type="submission" date="2020-08" db="EMBL/GenBank/DDBJ databases">
        <title>Novel species isolated from subtropical streams in China.</title>
        <authorList>
            <person name="Lu H."/>
        </authorList>
    </citation>
    <scope>NUCLEOTIDE SEQUENCE [LARGE SCALE GENOMIC DNA]</scope>
    <source>
        <strain evidence="1 2">CY18W</strain>
    </source>
</reference>
<accession>A0ABR6ZYY1</accession>
<evidence type="ECO:0000313" key="2">
    <source>
        <dbReference type="Proteomes" id="UP000650424"/>
    </source>
</evidence>
<dbReference type="RefSeq" id="WP_186950901.1">
    <property type="nucleotide sequence ID" value="NZ_JACOGF010000024.1"/>
</dbReference>
<protein>
    <submittedName>
        <fullName evidence="1">Uncharacterized protein</fullName>
    </submittedName>
</protein>
<dbReference type="EMBL" id="JACOGF010000024">
    <property type="protein sequence ID" value="MBC3921067.1"/>
    <property type="molecule type" value="Genomic_DNA"/>
</dbReference>
<comment type="caution">
    <text evidence="1">The sequence shown here is derived from an EMBL/GenBank/DDBJ whole genome shotgun (WGS) entry which is preliminary data.</text>
</comment>
<proteinExistence type="predicted"/>
<evidence type="ECO:0000313" key="1">
    <source>
        <dbReference type="EMBL" id="MBC3921067.1"/>
    </source>
</evidence>